<accession>A0A0E9V6H1</accession>
<proteinExistence type="predicted"/>
<reference evidence="1" key="1">
    <citation type="submission" date="2014-11" db="EMBL/GenBank/DDBJ databases">
        <authorList>
            <person name="Amaro Gonzalez C."/>
        </authorList>
    </citation>
    <scope>NUCLEOTIDE SEQUENCE</scope>
</reference>
<protein>
    <submittedName>
        <fullName evidence="1">Uncharacterized protein</fullName>
    </submittedName>
</protein>
<name>A0A0E9V6H1_ANGAN</name>
<sequence length="22" mass="2537">MMLFYLLFIRDHKAGTSVSCTC</sequence>
<dbReference type="AlphaFoldDB" id="A0A0E9V6H1"/>
<reference evidence="1" key="2">
    <citation type="journal article" date="2015" name="Fish Shellfish Immunol.">
        <title>Early steps in the European eel (Anguilla anguilla)-Vibrio vulnificus interaction in the gills: Role of the RtxA13 toxin.</title>
        <authorList>
            <person name="Callol A."/>
            <person name="Pajuelo D."/>
            <person name="Ebbesson L."/>
            <person name="Teles M."/>
            <person name="MacKenzie S."/>
            <person name="Amaro C."/>
        </authorList>
    </citation>
    <scope>NUCLEOTIDE SEQUENCE</scope>
</reference>
<evidence type="ECO:0000313" key="1">
    <source>
        <dbReference type="EMBL" id="JAH73591.1"/>
    </source>
</evidence>
<organism evidence="1">
    <name type="scientific">Anguilla anguilla</name>
    <name type="common">European freshwater eel</name>
    <name type="synonym">Muraena anguilla</name>
    <dbReference type="NCBI Taxonomy" id="7936"/>
    <lineage>
        <taxon>Eukaryota</taxon>
        <taxon>Metazoa</taxon>
        <taxon>Chordata</taxon>
        <taxon>Craniata</taxon>
        <taxon>Vertebrata</taxon>
        <taxon>Euteleostomi</taxon>
        <taxon>Actinopterygii</taxon>
        <taxon>Neopterygii</taxon>
        <taxon>Teleostei</taxon>
        <taxon>Anguilliformes</taxon>
        <taxon>Anguillidae</taxon>
        <taxon>Anguilla</taxon>
    </lineage>
</organism>
<dbReference type="EMBL" id="GBXM01034986">
    <property type="protein sequence ID" value="JAH73591.1"/>
    <property type="molecule type" value="Transcribed_RNA"/>
</dbReference>